<dbReference type="EMBL" id="GL883079">
    <property type="protein sequence ID" value="EGF90644.1"/>
    <property type="molecule type" value="Genomic_DNA"/>
</dbReference>
<name>F4QR07_9CAUL</name>
<accession>F4QR07</accession>
<dbReference type="AlphaFoldDB" id="F4QR07"/>
<sequence length="69" mass="7689">MYPPWENVGQGPHHETAIRCPGVRHDNAALTIKNHPAVGNQVEINNPGCVFFSTSHPAEFMFNIVQNLH</sequence>
<evidence type="ECO:0000313" key="2">
    <source>
        <dbReference type="Proteomes" id="UP000006512"/>
    </source>
</evidence>
<dbReference type="HOGENOM" id="CLU_2766924_0_0_5"/>
<keyword evidence="2" id="KW-1185">Reference proteome</keyword>
<reference evidence="2" key="1">
    <citation type="submission" date="2011-03" db="EMBL/GenBank/DDBJ databases">
        <title>Draft genome sequence of Brevundimonas diminuta.</title>
        <authorList>
            <person name="Brown P.J.B."/>
            <person name="Buechlein A."/>
            <person name="Hemmerich C."/>
            <person name="Brun Y.V."/>
        </authorList>
    </citation>
    <scope>NUCLEOTIDE SEQUENCE [LARGE SCALE GENOMIC DNA]</scope>
    <source>
        <strain evidence="2">C19</strain>
    </source>
</reference>
<evidence type="ECO:0000313" key="1">
    <source>
        <dbReference type="EMBL" id="EGF90644.1"/>
    </source>
</evidence>
<protein>
    <submittedName>
        <fullName evidence="1">Uncharacterized protein</fullName>
    </submittedName>
</protein>
<organism evidence="1 2">
    <name type="scientific">Asticcacaulis biprosthecium C19</name>
    <dbReference type="NCBI Taxonomy" id="715226"/>
    <lineage>
        <taxon>Bacteria</taxon>
        <taxon>Pseudomonadati</taxon>
        <taxon>Pseudomonadota</taxon>
        <taxon>Alphaproteobacteria</taxon>
        <taxon>Caulobacterales</taxon>
        <taxon>Caulobacteraceae</taxon>
        <taxon>Asticcacaulis</taxon>
    </lineage>
</organism>
<proteinExistence type="predicted"/>
<gene>
    <name evidence="1" type="ORF">ABI_36750</name>
</gene>
<dbReference type="Proteomes" id="UP000006512">
    <property type="component" value="Unassembled WGS sequence"/>
</dbReference>